<dbReference type="InterPro" id="IPR050223">
    <property type="entry name" value="D-isomer_2-hydroxyacid_DH"/>
</dbReference>
<dbReference type="VEuPathDB" id="FungiDB:PV06_01099"/>
<evidence type="ECO:0008006" key="9">
    <source>
        <dbReference type="Google" id="ProtNLM"/>
    </source>
</evidence>
<dbReference type="RefSeq" id="XP_016268738.1">
    <property type="nucleotide sequence ID" value="XM_016401685.1"/>
</dbReference>
<dbReference type="PROSITE" id="PS00670">
    <property type="entry name" value="D_2_HYDROXYACID_DH_2"/>
    <property type="match status" value="1"/>
</dbReference>
<dbReference type="InterPro" id="IPR036291">
    <property type="entry name" value="NAD(P)-bd_dom_sf"/>
</dbReference>
<name>A0A0D2CFB7_9EURO</name>
<keyword evidence="3" id="KW-0520">NAD</keyword>
<dbReference type="InterPro" id="IPR006139">
    <property type="entry name" value="D-isomer_2_OHA_DH_cat_dom"/>
</dbReference>
<dbReference type="Gene3D" id="3.40.50.720">
    <property type="entry name" value="NAD(P)-binding Rossmann-like Domain"/>
    <property type="match status" value="2"/>
</dbReference>
<dbReference type="InterPro" id="IPR029753">
    <property type="entry name" value="D-isomer_DH_CS"/>
</dbReference>
<feature type="domain" description="D-isomer specific 2-hydroxyacid dehydrogenase NAD-binding" evidence="6">
    <location>
        <begin position="122"/>
        <end position="301"/>
    </location>
</feature>
<keyword evidence="2 4" id="KW-0560">Oxidoreductase</keyword>
<dbReference type="GO" id="GO:0030267">
    <property type="term" value="F:glyoxylate reductase (NADPH) activity"/>
    <property type="evidence" value="ECO:0007669"/>
    <property type="project" value="TreeGrafter"/>
</dbReference>
<protein>
    <recommendedName>
        <fullName evidence="9">Phosphoglycerate dehydrogenase</fullName>
    </recommendedName>
</protein>
<dbReference type="Pfam" id="PF00389">
    <property type="entry name" value="2-Hacid_dh"/>
    <property type="match status" value="1"/>
</dbReference>
<dbReference type="SUPFAM" id="SSF52283">
    <property type="entry name" value="Formate/glycerate dehydrogenase catalytic domain-like"/>
    <property type="match status" value="1"/>
</dbReference>
<evidence type="ECO:0000256" key="1">
    <source>
        <dbReference type="ARBA" id="ARBA00005854"/>
    </source>
</evidence>
<dbReference type="Pfam" id="PF02826">
    <property type="entry name" value="2-Hacid_dh_C"/>
    <property type="match status" value="1"/>
</dbReference>
<comment type="similarity">
    <text evidence="1 4">Belongs to the D-isomer specific 2-hydroxyacid dehydrogenase family.</text>
</comment>
<dbReference type="GO" id="GO:0016618">
    <property type="term" value="F:hydroxypyruvate reductase [NAD(P)H] activity"/>
    <property type="evidence" value="ECO:0007669"/>
    <property type="project" value="TreeGrafter"/>
</dbReference>
<dbReference type="STRING" id="215243.A0A0D2CFB7"/>
<reference evidence="7 8" key="1">
    <citation type="submission" date="2015-01" db="EMBL/GenBank/DDBJ databases">
        <title>The Genome Sequence of Exophiala oligosperma CBS72588.</title>
        <authorList>
            <consortium name="The Broad Institute Genomics Platform"/>
            <person name="Cuomo C."/>
            <person name="de Hoog S."/>
            <person name="Gorbushina A."/>
            <person name="Stielow B."/>
            <person name="Teixiera M."/>
            <person name="Abouelleil A."/>
            <person name="Chapman S.B."/>
            <person name="Priest M."/>
            <person name="Young S.K."/>
            <person name="Wortman J."/>
            <person name="Nusbaum C."/>
            <person name="Birren B."/>
        </authorList>
    </citation>
    <scope>NUCLEOTIDE SEQUENCE [LARGE SCALE GENOMIC DNA]</scope>
    <source>
        <strain evidence="7 8">CBS 72588</strain>
    </source>
</reference>
<feature type="domain" description="D-isomer specific 2-hydroxyacid dehydrogenase catalytic" evidence="5">
    <location>
        <begin position="52"/>
        <end position="326"/>
    </location>
</feature>
<dbReference type="GO" id="GO:0005829">
    <property type="term" value="C:cytosol"/>
    <property type="evidence" value="ECO:0007669"/>
    <property type="project" value="TreeGrafter"/>
</dbReference>
<keyword evidence="8" id="KW-1185">Reference proteome</keyword>
<dbReference type="InterPro" id="IPR006140">
    <property type="entry name" value="D-isomer_DH_NAD-bd"/>
</dbReference>
<evidence type="ECO:0000256" key="3">
    <source>
        <dbReference type="ARBA" id="ARBA00023027"/>
    </source>
</evidence>
<evidence type="ECO:0000259" key="6">
    <source>
        <dbReference type="Pfam" id="PF02826"/>
    </source>
</evidence>
<dbReference type="PROSITE" id="PS00671">
    <property type="entry name" value="D_2_HYDROXYACID_DH_3"/>
    <property type="match status" value="1"/>
</dbReference>
<dbReference type="FunFam" id="3.40.50.720:FF:000203">
    <property type="entry name" value="D-3-phosphoglycerate dehydrogenase (SerA)"/>
    <property type="match status" value="1"/>
</dbReference>
<proteinExistence type="inferred from homology"/>
<sequence length="339" mass="36703">MAPSAVTPPSSIISRSNSSTKPTLYLLDIFHPAAIERARELFTVVLPSDPEFVDWPQHAKYLLIRASYLTASQIEAAPHLLAIGKQGVGTDRVDAAACAARGIKIFNTPGVNSRAVAELVLSLTTSLARQIRPISLRVARGEVVRKEECDGLILHGCTLGLVGMGNIGRKVAEIFRGAFESDIVTFDPYMGAGAWSDLPHKRVTKLEDLLKVSDVVSLHAPLTSETRGLLSYDQLAMMKRSALLINAARGGIVDEADLERALDDGLIWGAGLDCHEQEPPTQQRYEKLWKHPNVISLPHIGAATSQTQRETATAAVENLYAYVKQTEEAASAAAVHEVL</sequence>
<evidence type="ECO:0000256" key="2">
    <source>
        <dbReference type="ARBA" id="ARBA00023002"/>
    </source>
</evidence>
<dbReference type="PANTHER" id="PTHR10996">
    <property type="entry name" value="2-HYDROXYACID DEHYDROGENASE-RELATED"/>
    <property type="match status" value="1"/>
</dbReference>
<dbReference type="PANTHER" id="PTHR10996:SF264">
    <property type="entry name" value="HYPOTHETICAL D-ISOMER SPECIFIC 2-HYDROXYACID DEHYDROGENASE (EUROFUNG)"/>
    <property type="match status" value="1"/>
</dbReference>
<evidence type="ECO:0000313" key="8">
    <source>
        <dbReference type="Proteomes" id="UP000053342"/>
    </source>
</evidence>
<dbReference type="EMBL" id="KN847332">
    <property type="protein sequence ID" value="KIW48522.1"/>
    <property type="molecule type" value="Genomic_DNA"/>
</dbReference>
<dbReference type="OrthoDB" id="298012at2759"/>
<evidence type="ECO:0000313" key="7">
    <source>
        <dbReference type="EMBL" id="KIW48522.1"/>
    </source>
</evidence>
<evidence type="ECO:0000256" key="4">
    <source>
        <dbReference type="RuleBase" id="RU003719"/>
    </source>
</evidence>
<evidence type="ECO:0000259" key="5">
    <source>
        <dbReference type="Pfam" id="PF00389"/>
    </source>
</evidence>
<dbReference type="SUPFAM" id="SSF51735">
    <property type="entry name" value="NAD(P)-binding Rossmann-fold domains"/>
    <property type="match status" value="1"/>
</dbReference>
<organism evidence="7 8">
    <name type="scientific">Exophiala oligosperma</name>
    <dbReference type="NCBI Taxonomy" id="215243"/>
    <lineage>
        <taxon>Eukaryota</taxon>
        <taxon>Fungi</taxon>
        <taxon>Dikarya</taxon>
        <taxon>Ascomycota</taxon>
        <taxon>Pezizomycotina</taxon>
        <taxon>Eurotiomycetes</taxon>
        <taxon>Chaetothyriomycetidae</taxon>
        <taxon>Chaetothyriales</taxon>
        <taxon>Herpotrichiellaceae</taxon>
        <taxon>Exophiala</taxon>
    </lineage>
</organism>
<dbReference type="Proteomes" id="UP000053342">
    <property type="component" value="Unassembled WGS sequence"/>
</dbReference>
<dbReference type="AlphaFoldDB" id="A0A0D2CFB7"/>
<gene>
    <name evidence="7" type="ORF">PV06_01099</name>
</gene>
<dbReference type="GO" id="GO:0051287">
    <property type="term" value="F:NAD binding"/>
    <property type="evidence" value="ECO:0007669"/>
    <property type="project" value="InterPro"/>
</dbReference>
<accession>A0A0D2CFB7</accession>
<dbReference type="GeneID" id="27353173"/>
<dbReference type="HOGENOM" id="CLU_019796_1_3_1"/>